<name>A0A5J6LEA7_9GAMM</name>
<reference evidence="1 2" key="1">
    <citation type="submission" date="2019-09" db="EMBL/GenBank/DDBJ databases">
        <title>Nitrincola iocasae sp. nov., a bacterium isolated from the sediment collected at a cold seep field in South China Sea.</title>
        <authorList>
            <person name="Zhang H."/>
            <person name="Wang H."/>
            <person name="Li C."/>
        </authorList>
    </citation>
    <scope>NUCLEOTIDE SEQUENCE [LARGE SCALE GENOMIC DNA]</scope>
    <source>
        <strain evidence="1 2">KXZD1103</strain>
    </source>
</reference>
<evidence type="ECO:0000313" key="1">
    <source>
        <dbReference type="EMBL" id="QEW06718.1"/>
    </source>
</evidence>
<dbReference type="Proteomes" id="UP000325606">
    <property type="component" value="Chromosome"/>
</dbReference>
<dbReference type="EMBL" id="CP044222">
    <property type="protein sequence ID" value="QEW06718.1"/>
    <property type="molecule type" value="Genomic_DNA"/>
</dbReference>
<accession>A0A5J6LEA7</accession>
<proteinExistence type="predicted"/>
<dbReference type="KEGG" id="nik:F5I99_09490"/>
<dbReference type="AlphaFoldDB" id="A0A5J6LEA7"/>
<organism evidence="1 2">
    <name type="scientific">Nitrincola iocasae</name>
    <dbReference type="NCBI Taxonomy" id="2614693"/>
    <lineage>
        <taxon>Bacteria</taxon>
        <taxon>Pseudomonadati</taxon>
        <taxon>Pseudomonadota</taxon>
        <taxon>Gammaproteobacteria</taxon>
        <taxon>Oceanospirillales</taxon>
        <taxon>Oceanospirillaceae</taxon>
        <taxon>Nitrincola</taxon>
    </lineage>
</organism>
<gene>
    <name evidence="1" type="ORF">F5I99_09490</name>
</gene>
<protein>
    <submittedName>
        <fullName evidence="1">Uncharacterized protein</fullName>
    </submittedName>
</protein>
<sequence length="37" mass="3989">MQVQRQGCSKSTIMTWCPGAGISVRYHTDATCSISLA</sequence>
<keyword evidence="2" id="KW-1185">Reference proteome</keyword>
<evidence type="ECO:0000313" key="2">
    <source>
        <dbReference type="Proteomes" id="UP000325606"/>
    </source>
</evidence>